<dbReference type="PANTHER" id="PTHR30118">
    <property type="entry name" value="HTH-TYPE TRANSCRIPTIONAL REGULATOR LEUO-RELATED"/>
    <property type="match status" value="1"/>
</dbReference>
<gene>
    <name evidence="6" type="ORF">F936_02705</name>
</gene>
<evidence type="ECO:0000256" key="1">
    <source>
        <dbReference type="ARBA" id="ARBA00009437"/>
    </source>
</evidence>
<sequence>MNFMHGLPHGFDLNLLLVFNALYQHKNVAKAAETLFISPSAFSHALNRLRDTLQDPLFVRMNGEMKPTKKSEEIAPSISNCLSTLSQNLFKNSDFDYATSDYEFVIAATEYTAFSVMPLLVKHLRTIAPNIKIKIISENKQCSIDELMLGKIDFVIGYSELSEGSPNHLEVFQCFADRYVVIAPKNIYQSMNLESFISAQHIRVSSWNEHYGVIDQSLKKMGIRRQICVEVPHVMLAPYMMQSAELIVTLPLKAVDAIKKNHEIDIFELPFSVPEYQVNVYSVEKSKLKACQNWLVDEILSLF</sequence>
<dbReference type="SUPFAM" id="SSF53850">
    <property type="entry name" value="Periplasmic binding protein-like II"/>
    <property type="match status" value="1"/>
</dbReference>
<dbReference type="Gene3D" id="3.40.190.10">
    <property type="entry name" value="Periplasmic binding protein-like II"/>
    <property type="match status" value="2"/>
</dbReference>
<dbReference type="InterPro" id="IPR000847">
    <property type="entry name" value="LysR_HTH_N"/>
</dbReference>
<name>A0ABN0K887_ACICA</name>
<dbReference type="Proteomes" id="UP000013024">
    <property type="component" value="Unassembled WGS sequence"/>
</dbReference>
<dbReference type="GeneID" id="92918932"/>
<dbReference type="InterPro" id="IPR036388">
    <property type="entry name" value="WH-like_DNA-bd_sf"/>
</dbReference>
<keyword evidence="4" id="KW-0804">Transcription</keyword>
<keyword evidence="3" id="KW-0238">DNA-binding</keyword>
<comment type="caution">
    <text evidence="6">The sequence shown here is derived from an EMBL/GenBank/DDBJ whole genome shotgun (WGS) entry which is preliminary data.</text>
</comment>
<dbReference type="EMBL" id="APQI01000004">
    <property type="protein sequence ID" value="ENV99619.1"/>
    <property type="molecule type" value="Genomic_DNA"/>
</dbReference>
<dbReference type="PANTHER" id="PTHR30118:SF15">
    <property type="entry name" value="TRANSCRIPTIONAL REGULATORY PROTEIN"/>
    <property type="match status" value="1"/>
</dbReference>
<proteinExistence type="inferred from homology"/>
<dbReference type="InterPro" id="IPR005119">
    <property type="entry name" value="LysR_subst-bd"/>
</dbReference>
<evidence type="ECO:0000313" key="7">
    <source>
        <dbReference type="Proteomes" id="UP000013024"/>
    </source>
</evidence>
<reference evidence="6 7" key="1">
    <citation type="submission" date="2013-02" db="EMBL/GenBank/DDBJ databases">
        <title>The Genome Sequence of Acinetobacter calcoaceticus CIP 81.8.</title>
        <authorList>
            <consortium name="The Broad Institute Genome Sequencing Platform"/>
            <consortium name="The Broad Institute Genome Sequencing Center for Infectious Disease"/>
            <person name="Cerqueira G."/>
            <person name="Feldgarden M."/>
            <person name="Courvalin P."/>
            <person name="Perichon B."/>
            <person name="Grillot-Courvalin C."/>
            <person name="Clermont D."/>
            <person name="Rocha E."/>
            <person name="Yoon E.-J."/>
            <person name="Nemec A."/>
            <person name="Walker B."/>
            <person name="Young S.K."/>
            <person name="Zeng Q."/>
            <person name="Gargeya S."/>
            <person name="Fitzgerald M."/>
            <person name="Haas B."/>
            <person name="Abouelleil A."/>
            <person name="Alvarado L."/>
            <person name="Arachchi H.M."/>
            <person name="Berlin A.M."/>
            <person name="Chapman S.B."/>
            <person name="Dewar J."/>
            <person name="Goldberg J."/>
            <person name="Griggs A."/>
            <person name="Gujja S."/>
            <person name="Hansen M."/>
            <person name="Howarth C."/>
            <person name="Imamovic A."/>
            <person name="Larimer J."/>
            <person name="McCowan C."/>
            <person name="Murphy C."/>
            <person name="Neiman D."/>
            <person name="Pearson M."/>
            <person name="Priest M."/>
            <person name="Roberts A."/>
            <person name="Saif S."/>
            <person name="Shea T."/>
            <person name="Sisk P."/>
            <person name="Sykes S."/>
            <person name="Wortman J."/>
            <person name="Nusbaum C."/>
            <person name="Birren B."/>
        </authorList>
    </citation>
    <scope>NUCLEOTIDE SEQUENCE [LARGE SCALE GENOMIC DNA]</scope>
    <source>
        <strain evidence="6 7">CIP 81.8</strain>
    </source>
</reference>
<dbReference type="Pfam" id="PF03466">
    <property type="entry name" value="LysR_substrate"/>
    <property type="match status" value="1"/>
</dbReference>
<evidence type="ECO:0000259" key="5">
    <source>
        <dbReference type="PROSITE" id="PS50931"/>
    </source>
</evidence>
<dbReference type="Pfam" id="PF00126">
    <property type="entry name" value="HTH_1"/>
    <property type="match status" value="1"/>
</dbReference>
<dbReference type="PROSITE" id="PS50931">
    <property type="entry name" value="HTH_LYSR"/>
    <property type="match status" value="1"/>
</dbReference>
<protein>
    <recommendedName>
        <fullName evidence="5">HTH lysR-type domain-containing protein</fullName>
    </recommendedName>
</protein>
<dbReference type="SUPFAM" id="SSF46785">
    <property type="entry name" value="Winged helix' DNA-binding domain"/>
    <property type="match status" value="1"/>
</dbReference>
<dbReference type="RefSeq" id="WP_005048055.1">
    <property type="nucleotide sequence ID" value="NZ_KB849780.1"/>
</dbReference>
<evidence type="ECO:0000256" key="4">
    <source>
        <dbReference type="ARBA" id="ARBA00023163"/>
    </source>
</evidence>
<comment type="similarity">
    <text evidence="1">Belongs to the LysR transcriptional regulatory family.</text>
</comment>
<feature type="domain" description="HTH lysR-type" evidence="5">
    <location>
        <begin position="11"/>
        <end position="68"/>
    </location>
</feature>
<keyword evidence="2" id="KW-0805">Transcription regulation</keyword>
<evidence type="ECO:0000256" key="2">
    <source>
        <dbReference type="ARBA" id="ARBA00023015"/>
    </source>
</evidence>
<evidence type="ECO:0000313" key="6">
    <source>
        <dbReference type="EMBL" id="ENV99619.1"/>
    </source>
</evidence>
<keyword evidence="7" id="KW-1185">Reference proteome</keyword>
<dbReference type="InterPro" id="IPR050389">
    <property type="entry name" value="LysR-type_TF"/>
</dbReference>
<accession>A0ABN0K887</accession>
<dbReference type="InterPro" id="IPR036390">
    <property type="entry name" value="WH_DNA-bd_sf"/>
</dbReference>
<dbReference type="Gene3D" id="1.10.10.10">
    <property type="entry name" value="Winged helix-like DNA-binding domain superfamily/Winged helix DNA-binding domain"/>
    <property type="match status" value="1"/>
</dbReference>
<organism evidence="6 7">
    <name type="scientific">Acinetobacter calcoaceticus DSM 30006 = CIP 81.8</name>
    <dbReference type="NCBI Taxonomy" id="981331"/>
    <lineage>
        <taxon>Bacteria</taxon>
        <taxon>Pseudomonadati</taxon>
        <taxon>Pseudomonadota</taxon>
        <taxon>Gammaproteobacteria</taxon>
        <taxon>Moraxellales</taxon>
        <taxon>Moraxellaceae</taxon>
        <taxon>Acinetobacter</taxon>
        <taxon>Acinetobacter calcoaceticus/baumannii complex</taxon>
    </lineage>
</organism>
<evidence type="ECO:0000256" key="3">
    <source>
        <dbReference type="ARBA" id="ARBA00023125"/>
    </source>
</evidence>